<dbReference type="UniPathway" id="UPA00070">
    <property type="reaction ID" value="UER00117"/>
</dbReference>
<comment type="cofactor">
    <cofactor evidence="6">
        <name>Zn(2+)</name>
        <dbReference type="ChEBI" id="CHEBI:29105"/>
    </cofactor>
    <text evidence="6">Binds 2 Zn(2+) ions per subunit.</text>
</comment>
<comment type="caution">
    <text evidence="8">The sequence shown here is derived from an EMBL/GenBank/DDBJ whole genome shotgun (WGS) entry which is preliminary data.</text>
</comment>
<dbReference type="GO" id="GO:0004151">
    <property type="term" value="F:dihydroorotase activity"/>
    <property type="evidence" value="ECO:0007669"/>
    <property type="project" value="UniProtKB-UniRule"/>
</dbReference>
<feature type="binding site" evidence="6">
    <location>
        <begin position="345"/>
        <end position="346"/>
    </location>
    <ligand>
        <name>substrate</name>
    </ligand>
</feature>
<feature type="binding site" evidence="6">
    <location>
        <position position="174"/>
    </location>
    <ligand>
        <name>Zn(2+)</name>
        <dbReference type="ChEBI" id="CHEBI:29105"/>
        <label>1</label>
    </ligand>
</feature>
<comment type="similarity">
    <text evidence="2 6">Belongs to the metallo-dependent hydrolases superfamily. DHOase family. Class I DHOase subfamily.</text>
</comment>
<feature type="binding site" evidence="6">
    <location>
        <position position="300"/>
    </location>
    <ligand>
        <name>substrate</name>
    </ligand>
</feature>
<dbReference type="HAMAP" id="MF_00220_B">
    <property type="entry name" value="PyrC_classI_B"/>
    <property type="match status" value="1"/>
</dbReference>
<dbReference type="SUPFAM" id="SSF51556">
    <property type="entry name" value="Metallo-dependent hydrolases"/>
    <property type="match status" value="1"/>
</dbReference>
<dbReference type="GO" id="GO:0008270">
    <property type="term" value="F:zinc ion binding"/>
    <property type="evidence" value="ECO:0007669"/>
    <property type="project" value="UniProtKB-UniRule"/>
</dbReference>
<protein>
    <recommendedName>
        <fullName evidence="6">Dihydroorotase</fullName>
        <shortName evidence="6">DHOase</shortName>
        <ecNumber evidence="6">3.5.2.3</ecNumber>
    </recommendedName>
</protein>
<dbReference type="NCBIfam" id="NF006836">
    <property type="entry name" value="PRK09357.1-1"/>
    <property type="match status" value="1"/>
</dbReference>
<comment type="function">
    <text evidence="1 6">Catalyzes the reversible cyclization of carbamoyl aspartate to dihydroorotate.</text>
</comment>
<comment type="pathway">
    <text evidence="6">Pyrimidine metabolism; UMP biosynthesis via de novo pathway; (S)-dihydroorotate from bicarbonate: step 3/3.</text>
</comment>
<keyword evidence="5 6" id="KW-0665">Pyrimidine biosynthesis</keyword>
<feature type="binding site" evidence="6">
    <location>
        <position position="254"/>
    </location>
    <ligand>
        <name>Zn(2+)</name>
        <dbReference type="ChEBI" id="CHEBI:29105"/>
        <label>2</label>
    </ligand>
</feature>
<feature type="binding site" evidence="6">
    <location>
        <position position="201"/>
    </location>
    <ligand>
        <name>Zn(2+)</name>
        <dbReference type="ChEBI" id="CHEBI:29105"/>
        <label>2</label>
    </ligand>
</feature>
<evidence type="ECO:0000256" key="1">
    <source>
        <dbReference type="ARBA" id="ARBA00002368"/>
    </source>
</evidence>
<evidence type="ECO:0000259" key="7">
    <source>
        <dbReference type="Pfam" id="PF12890"/>
    </source>
</evidence>
<dbReference type="InterPro" id="IPR050138">
    <property type="entry name" value="DHOase/Allantoinase_Hydrolase"/>
</dbReference>
<dbReference type="InterPro" id="IPR032466">
    <property type="entry name" value="Metal_Hydrolase"/>
</dbReference>
<evidence type="ECO:0000256" key="5">
    <source>
        <dbReference type="ARBA" id="ARBA00022975"/>
    </source>
</evidence>
<feature type="binding site" evidence="6">
    <location>
        <position position="82"/>
    </location>
    <ligand>
        <name>Zn(2+)</name>
        <dbReference type="ChEBI" id="CHEBI:29105"/>
        <label>1</label>
    </ligand>
</feature>
<dbReference type="Proteomes" id="UP000324726">
    <property type="component" value="Unassembled WGS sequence"/>
</dbReference>
<feature type="domain" description="Dihydroorotase catalytic" evidence="7">
    <location>
        <begin position="69"/>
        <end position="257"/>
    </location>
</feature>
<feature type="active site" evidence="6">
    <location>
        <position position="327"/>
    </location>
</feature>
<dbReference type="Gene3D" id="3.20.20.140">
    <property type="entry name" value="Metal-dependent hydrolases"/>
    <property type="match status" value="1"/>
</dbReference>
<dbReference type="GO" id="GO:0004038">
    <property type="term" value="F:allantoinase activity"/>
    <property type="evidence" value="ECO:0007669"/>
    <property type="project" value="TreeGrafter"/>
</dbReference>
<dbReference type="InterPro" id="IPR024403">
    <property type="entry name" value="DHOase_cat"/>
</dbReference>
<dbReference type="PANTHER" id="PTHR43668:SF2">
    <property type="entry name" value="ALLANTOINASE"/>
    <property type="match status" value="1"/>
</dbReference>
<keyword evidence="4 6" id="KW-0378">Hydrolase</keyword>
<dbReference type="GO" id="GO:0005737">
    <property type="term" value="C:cytoplasm"/>
    <property type="evidence" value="ECO:0007669"/>
    <property type="project" value="TreeGrafter"/>
</dbReference>
<proteinExistence type="inferred from homology"/>
<dbReference type="PROSITE" id="PS00483">
    <property type="entry name" value="DIHYDROOROTASE_2"/>
    <property type="match status" value="1"/>
</dbReference>
<dbReference type="NCBIfam" id="TIGR00857">
    <property type="entry name" value="pyrC_multi"/>
    <property type="match status" value="1"/>
</dbReference>
<evidence type="ECO:0000256" key="6">
    <source>
        <dbReference type="HAMAP-Rule" id="MF_00220"/>
    </source>
</evidence>
<name>A0A5D4FXN8_9CORY</name>
<evidence type="ECO:0000313" key="9">
    <source>
        <dbReference type="Proteomes" id="UP000324726"/>
    </source>
</evidence>
<feature type="binding site" evidence="6">
    <location>
        <position position="114"/>
    </location>
    <ligand>
        <name>substrate</name>
    </ligand>
</feature>
<dbReference type="EC" id="3.5.2.3" evidence="6"/>
<evidence type="ECO:0000313" key="8">
    <source>
        <dbReference type="EMBL" id="TYR20079.1"/>
    </source>
</evidence>
<reference evidence="8 9" key="1">
    <citation type="submission" date="2019-08" db="EMBL/GenBank/DDBJ databases">
        <title>Draft genome of C. urealyticum strain VH4248.</title>
        <authorList>
            <person name="Navas J."/>
        </authorList>
    </citation>
    <scope>NUCLEOTIDE SEQUENCE [LARGE SCALE GENOMIC DNA]</scope>
    <source>
        <strain evidence="8 9">VH4248</strain>
    </source>
</reference>
<dbReference type="AlphaFoldDB" id="A0A5D4FXN8"/>
<feature type="binding site" evidence="6">
    <location>
        <begin position="82"/>
        <end position="84"/>
    </location>
    <ligand>
        <name>substrate</name>
    </ligand>
</feature>
<dbReference type="CDD" id="cd01317">
    <property type="entry name" value="DHOase_IIa"/>
    <property type="match status" value="1"/>
</dbReference>
<feature type="binding site" evidence="6">
    <location>
        <position position="331"/>
    </location>
    <ligand>
        <name>substrate</name>
    </ligand>
</feature>
<keyword evidence="3 6" id="KW-0479">Metal-binding</keyword>
<evidence type="ECO:0000256" key="2">
    <source>
        <dbReference type="ARBA" id="ARBA00010286"/>
    </source>
</evidence>
<dbReference type="SUPFAM" id="SSF51338">
    <property type="entry name" value="Composite domain of metallo-dependent hydrolases"/>
    <property type="match status" value="1"/>
</dbReference>
<dbReference type="InterPro" id="IPR004722">
    <property type="entry name" value="DHOase"/>
</dbReference>
<dbReference type="GO" id="GO:0044205">
    <property type="term" value="P:'de novo' UMP biosynthetic process"/>
    <property type="evidence" value="ECO:0007669"/>
    <property type="project" value="UniProtKB-UniRule"/>
</dbReference>
<dbReference type="EMBL" id="VSZI01000001">
    <property type="protein sequence ID" value="TYR20079.1"/>
    <property type="molecule type" value="Genomic_DNA"/>
</dbReference>
<evidence type="ECO:0000256" key="3">
    <source>
        <dbReference type="ARBA" id="ARBA00022723"/>
    </source>
</evidence>
<dbReference type="Pfam" id="PF12890">
    <property type="entry name" value="DHOase"/>
    <property type="match status" value="1"/>
</dbReference>
<evidence type="ECO:0000256" key="4">
    <source>
        <dbReference type="ARBA" id="ARBA00022801"/>
    </source>
</evidence>
<feature type="binding site" evidence="6">
    <location>
        <position position="80"/>
    </location>
    <ligand>
        <name>Zn(2+)</name>
        <dbReference type="ChEBI" id="CHEBI:29105"/>
        <label>1</label>
    </ligand>
</feature>
<feature type="binding site" evidence="6">
    <location>
        <position position="327"/>
    </location>
    <ligand>
        <name>Zn(2+)</name>
        <dbReference type="ChEBI" id="CHEBI:29105"/>
        <label>1</label>
    </ligand>
</feature>
<dbReference type="InterPro" id="IPR002195">
    <property type="entry name" value="Dihydroorotase_CS"/>
</dbReference>
<gene>
    <name evidence="6" type="primary">pyrC</name>
    <name evidence="8" type="ORF">FYJ87_03620</name>
</gene>
<comment type="catalytic activity">
    <reaction evidence="6">
        <text>(S)-dihydroorotate + H2O = N-carbamoyl-L-aspartate + H(+)</text>
        <dbReference type="Rhea" id="RHEA:24296"/>
        <dbReference type="ChEBI" id="CHEBI:15377"/>
        <dbReference type="ChEBI" id="CHEBI:15378"/>
        <dbReference type="ChEBI" id="CHEBI:30864"/>
        <dbReference type="ChEBI" id="CHEBI:32814"/>
        <dbReference type="EC" id="3.5.2.3"/>
    </reaction>
</comment>
<sequence>MVDNKNFPPTGPLAAHPAGAENAVLLKGVLIYGEGEPQDVLLSDGVIAKIGADLSTEAPAEAEVLDLAGQVLLPGLVDMHVHLREPGREDTETIASGSAAAAKGGFTAVFTMANTSPVMDDPAIAESVWYKGQNTNLCDVHPVGSISKGLEGKELTEFGMMAASDAKVRMFSDDGKCVDDPRLMRRAIEYSRGMDVLLAQHCEEPRLTEGAVAHEGETAARLGLRGWPRVAEESIVARDALMARDYGGRLHICHASTEGTVELLRWAKRQDIPLSAEVTPHHLILTDSRLETFDGVNRVNPPLREERDTLALRQALIDGVVDCVATDHAPHSSEEKCCEFDQARPGMLGLETSLAIIADLFVINGDQDWRFVAKVMSERPAEITKLPGHGRPIAEGEPANLCVVDTNASWTAEAKEMASKSENNPYEGMPMPVRVSTTILRGKVTCRDGNPVTTD</sequence>
<dbReference type="GO" id="GO:0006145">
    <property type="term" value="P:purine nucleobase catabolic process"/>
    <property type="evidence" value="ECO:0007669"/>
    <property type="project" value="TreeGrafter"/>
</dbReference>
<organism evidence="8 9">
    <name type="scientific">Corynebacterium urealyticum</name>
    <dbReference type="NCBI Taxonomy" id="43771"/>
    <lineage>
        <taxon>Bacteria</taxon>
        <taxon>Bacillati</taxon>
        <taxon>Actinomycetota</taxon>
        <taxon>Actinomycetes</taxon>
        <taxon>Mycobacteriales</taxon>
        <taxon>Corynebacteriaceae</taxon>
        <taxon>Corynebacterium</taxon>
    </lineage>
</organism>
<dbReference type="RefSeq" id="WP_148811769.1">
    <property type="nucleotide sequence ID" value="NZ_VSZI01000001.1"/>
</dbReference>
<feature type="binding site" evidence="6">
    <location>
        <position position="174"/>
    </location>
    <ligand>
        <name>Zn(2+)</name>
        <dbReference type="ChEBI" id="CHEBI:29105"/>
        <label>2</label>
    </ligand>
</feature>
<dbReference type="Gene3D" id="2.30.40.10">
    <property type="entry name" value="Urease, subunit C, domain 1"/>
    <property type="match status" value="1"/>
</dbReference>
<dbReference type="InterPro" id="IPR011059">
    <property type="entry name" value="Metal-dep_hydrolase_composite"/>
</dbReference>
<dbReference type="PROSITE" id="PS00482">
    <property type="entry name" value="DIHYDROOROTASE_1"/>
    <property type="match status" value="1"/>
</dbReference>
<accession>A0A5D4FXN8</accession>
<keyword evidence="6" id="KW-0862">Zinc</keyword>
<dbReference type="PANTHER" id="PTHR43668">
    <property type="entry name" value="ALLANTOINASE"/>
    <property type="match status" value="1"/>
</dbReference>